<proteinExistence type="predicted"/>
<reference evidence="1 2" key="1">
    <citation type="submission" date="2015-09" db="EMBL/GenBank/DDBJ databases">
        <title>Identification and resolution of microdiversity through metagenomic sequencing of parallel consortia.</title>
        <authorList>
            <person name="Nelson W.C."/>
            <person name="Romine M.F."/>
            <person name="Lindemann S.R."/>
        </authorList>
    </citation>
    <scope>NUCLEOTIDE SEQUENCE [LARGE SCALE GENOMIC DNA]</scope>
    <source>
        <strain evidence="1">HL-49</strain>
    </source>
</reference>
<evidence type="ECO:0000313" key="2">
    <source>
        <dbReference type="Proteomes" id="UP000050421"/>
    </source>
</evidence>
<organism evidence="1 2">
    <name type="scientific">Algoriphagus marincola HL-49</name>
    <dbReference type="NCBI Taxonomy" id="1305737"/>
    <lineage>
        <taxon>Bacteria</taxon>
        <taxon>Pseudomonadati</taxon>
        <taxon>Bacteroidota</taxon>
        <taxon>Cytophagia</taxon>
        <taxon>Cytophagales</taxon>
        <taxon>Cyclobacteriaceae</taxon>
        <taxon>Algoriphagus</taxon>
    </lineage>
</organism>
<protein>
    <submittedName>
        <fullName evidence="1">Uncharacterized protein</fullName>
    </submittedName>
</protein>
<gene>
    <name evidence="1" type="ORF">HLUCCX10_17890</name>
</gene>
<dbReference type="STRING" id="1305737.GCA_000526355_01988"/>
<name>A0A0P7XPF3_9BACT</name>
<evidence type="ECO:0000313" key="1">
    <source>
        <dbReference type="EMBL" id="KPQ05972.1"/>
    </source>
</evidence>
<dbReference type="Proteomes" id="UP000050421">
    <property type="component" value="Unassembled WGS sequence"/>
</dbReference>
<dbReference type="EMBL" id="LJXT01000185">
    <property type="protein sequence ID" value="KPQ05972.1"/>
    <property type="molecule type" value="Genomic_DNA"/>
</dbReference>
<dbReference type="AlphaFoldDB" id="A0A0P7XPF3"/>
<dbReference type="PATRIC" id="fig|1305737.6.peg.943"/>
<sequence length="62" mass="7405">MKIFEKNDFLTITKIQSDPVISIYVKTSRKSTNAYKEDILELKNQIKDIKTNLENSWELDRR</sequence>
<accession>A0A0P7XPF3</accession>
<comment type="caution">
    <text evidence="1">The sequence shown here is derived from an EMBL/GenBank/DDBJ whole genome shotgun (WGS) entry which is preliminary data.</text>
</comment>